<name>A0AA37BSC4_9ARCH</name>
<reference evidence="3" key="2">
    <citation type="submission" date="2022-09" db="EMBL/GenBank/DDBJ databases">
        <authorList>
            <person name="Sun Q."/>
            <person name="Ohkuma M."/>
        </authorList>
    </citation>
    <scope>NUCLEOTIDE SEQUENCE</scope>
    <source>
        <strain evidence="3">JCM 13583</strain>
    </source>
</reference>
<dbReference type="RefSeq" id="WP_188681365.1">
    <property type="nucleotide sequence ID" value="NZ_BMNY01000002.1"/>
</dbReference>
<organism evidence="3 4">
    <name type="scientific">Thermogymnomonas acidicola</name>
    <dbReference type="NCBI Taxonomy" id="399579"/>
    <lineage>
        <taxon>Archaea</taxon>
        <taxon>Methanobacteriati</taxon>
        <taxon>Thermoplasmatota</taxon>
        <taxon>Thermoplasmata</taxon>
        <taxon>Thermoplasmatales</taxon>
        <taxon>Thermogymnomonas</taxon>
    </lineage>
</organism>
<keyword evidence="1" id="KW-0472">Membrane</keyword>
<evidence type="ECO:0000259" key="2">
    <source>
        <dbReference type="Pfam" id="PF01957"/>
    </source>
</evidence>
<evidence type="ECO:0000256" key="1">
    <source>
        <dbReference type="SAM" id="Phobius"/>
    </source>
</evidence>
<dbReference type="InterPro" id="IPR012340">
    <property type="entry name" value="NA-bd_OB-fold"/>
</dbReference>
<reference evidence="3" key="1">
    <citation type="journal article" date="2014" name="Int. J. Syst. Evol. Microbiol.">
        <title>Complete genome sequence of Corynebacterium casei LMG S-19264T (=DSM 44701T), isolated from a smear-ripened cheese.</title>
        <authorList>
            <consortium name="US DOE Joint Genome Institute (JGI-PGF)"/>
            <person name="Walter F."/>
            <person name="Albersmeier A."/>
            <person name="Kalinowski J."/>
            <person name="Ruckert C."/>
        </authorList>
    </citation>
    <scope>NUCLEOTIDE SEQUENCE</scope>
    <source>
        <strain evidence="3">JCM 13583</strain>
    </source>
</reference>
<feature type="domain" description="NfeD-like C-terminal" evidence="2">
    <location>
        <begin position="44"/>
        <end position="98"/>
    </location>
</feature>
<dbReference type="Proteomes" id="UP000632195">
    <property type="component" value="Unassembled WGS sequence"/>
</dbReference>
<feature type="transmembrane region" description="Helical" evidence="1">
    <location>
        <begin position="12"/>
        <end position="31"/>
    </location>
</feature>
<accession>A0AA37BSC4</accession>
<sequence>MYISSLTFDAEIILTAVLAFFFGAWFARLFLRRPWGRKPVTGKEALIGSRAIVKSISNGNVTVSVNSQLWSAIVVGPSINVGDEVIVLGVDGLKLRVARLDRQQIIAPPDEGV</sequence>
<dbReference type="Pfam" id="PF01957">
    <property type="entry name" value="NfeD"/>
    <property type="match status" value="1"/>
</dbReference>
<evidence type="ECO:0000313" key="3">
    <source>
        <dbReference type="EMBL" id="GGM75960.1"/>
    </source>
</evidence>
<proteinExistence type="predicted"/>
<protein>
    <recommendedName>
        <fullName evidence="2">NfeD-like C-terminal domain-containing protein</fullName>
    </recommendedName>
</protein>
<keyword evidence="1" id="KW-0812">Transmembrane</keyword>
<comment type="caution">
    <text evidence="3">The sequence shown here is derived from an EMBL/GenBank/DDBJ whole genome shotgun (WGS) entry which is preliminary data.</text>
</comment>
<dbReference type="InterPro" id="IPR002810">
    <property type="entry name" value="NfeD-like_C"/>
</dbReference>
<evidence type="ECO:0000313" key="4">
    <source>
        <dbReference type="Proteomes" id="UP000632195"/>
    </source>
</evidence>
<keyword evidence="1" id="KW-1133">Transmembrane helix</keyword>
<dbReference type="SUPFAM" id="SSF141322">
    <property type="entry name" value="NfeD domain-like"/>
    <property type="match status" value="1"/>
</dbReference>
<gene>
    <name evidence="3" type="ORF">GCM10007108_12370</name>
</gene>
<keyword evidence="4" id="KW-1185">Reference proteome</keyword>
<dbReference type="Gene3D" id="2.40.50.140">
    <property type="entry name" value="Nucleic acid-binding proteins"/>
    <property type="match status" value="1"/>
</dbReference>
<dbReference type="EMBL" id="BMNY01000002">
    <property type="protein sequence ID" value="GGM75960.1"/>
    <property type="molecule type" value="Genomic_DNA"/>
</dbReference>
<dbReference type="AlphaFoldDB" id="A0AA37BSC4"/>